<dbReference type="Pfam" id="PF03496">
    <property type="entry name" value="ADPrib_exo_Tox"/>
    <property type="match status" value="1"/>
</dbReference>
<dbReference type="EMBL" id="BSPW01000005">
    <property type="protein sequence ID" value="GLT16455.1"/>
    <property type="molecule type" value="Genomic_DNA"/>
</dbReference>
<keyword evidence="4" id="KW-1185">Reference proteome</keyword>
<dbReference type="InterPro" id="IPR003540">
    <property type="entry name" value="ADP-ribosyltransferase"/>
</dbReference>
<dbReference type="Proteomes" id="UP001157138">
    <property type="component" value="Unassembled WGS sequence"/>
</dbReference>
<feature type="domain" description="ADP ribosyltransferase" evidence="2">
    <location>
        <begin position="73"/>
        <end position="242"/>
    </location>
</feature>
<protein>
    <recommendedName>
        <fullName evidence="2">ADP ribosyltransferase domain-containing protein</fullName>
    </recommendedName>
</protein>
<dbReference type="Gene3D" id="3.90.176.10">
    <property type="entry name" value="Toxin ADP-ribosyltransferase, Chain A, domain 1"/>
    <property type="match status" value="1"/>
</dbReference>
<sequence>MNKVMDTIKDFNIPSTFTRLYLNRLASNLKTLLFALLFSFSWQSAVAAEDFTEFKGRKLTEVEVRQQAQDLMQWSIAHNAKAERKMLPAEYSSIKRYGRVDYDVINEYMRKGEPERYLGPMFDDSIKSSVSNIRSALNKLPNYKGTVYRGSSIKNSLLDRLNIGDILYERAFLSTSTIPNVAFNFSSAGAIEGRSAAQFKIELKSSGRAINAYTFKDYEAEVMAKPNTYFRVEAIERVSANQNFIKLREVKNPAKYVSADPDIHVYDSYSGEEVAVRSRSALRCL</sequence>
<evidence type="ECO:0000256" key="1">
    <source>
        <dbReference type="SAM" id="SignalP"/>
    </source>
</evidence>
<name>A0ABQ6EV75_9VIBR</name>
<feature type="chain" id="PRO_5046933524" description="ADP ribosyltransferase domain-containing protein" evidence="1">
    <location>
        <begin position="48"/>
        <end position="285"/>
    </location>
</feature>
<evidence type="ECO:0000313" key="3">
    <source>
        <dbReference type="EMBL" id="GLT16455.1"/>
    </source>
</evidence>
<comment type="caution">
    <text evidence="3">The sequence shown here is derived from an EMBL/GenBank/DDBJ whole genome shotgun (WGS) entry which is preliminary data.</text>
</comment>
<dbReference type="SUPFAM" id="SSF56399">
    <property type="entry name" value="ADP-ribosylation"/>
    <property type="match status" value="1"/>
</dbReference>
<accession>A0ABQ6EV75</accession>
<keyword evidence="1" id="KW-0732">Signal</keyword>
<evidence type="ECO:0000313" key="4">
    <source>
        <dbReference type="Proteomes" id="UP001157138"/>
    </source>
</evidence>
<reference evidence="4" key="1">
    <citation type="journal article" date="2019" name="Int. J. Syst. Evol. Microbiol.">
        <title>The Global Catalogue of Microorganisms (GCM) 10K type strain sequencing project: providing services to taxonomists for standard genome sequencing and annotation.</title>
        <authorList>
            <consortium name="The Broad Institute Genomics Platform"/>
            <consortium name="The Broad Institute Genome Sequencing Center for Infectious Disease"/>
            <person name="Wu L."/>
            <person name="Ma J."/>
        </authorList>
    </citation>
    <scope>NUCLEOTIDE SEQUENCE [LARGE SCALE GENOMIC DNA]</scope>
    <source>
        <strain evidence="4">NBRC 108723</strain>
    </source>
</reference>
<organism evidence="3 4">
    <name type="scientific">Vibrio zhanjiangensis</name>
    <dbReference type="NCBI Taxonomy" id="1046128"/>
    <lineage>
        <taxon>Bacteria</taxon>
        <taxon>Pseudomonadati</taxon>
        <taxon>Pseudomonadota</taxon>
        <taxon>Gammaproteobacteria</taxon>
        <taxon>Vibrionales</taxon>
        <taxon>Vibrionaceae</taxon>
        <taxon>Vibrio</taxon>
    </lineage>
</organism>
<proteinExistence type="predicted"/>
<evidence type="ECO:0000259" key="2">
    <source>
        <dbReference type="Pfam" id="PF03496"/>
    </source>
</evidence>
<gene>
    <name evidence="3" type="ORF">GCM10007938_02310</name>
</gene>
<dbReference type="PROSITE" id="PS51996">
    <property type="entry name" value="TR_MART"/>
    <property type="match status" value="1"/>
</dbReference>
<feature type="signal peptide" evidence="1">
    <location>
        <begin position="1"/>
        <end position="47"/>
    </location>
</feature>